<dbReference type="RefSeq" id="XP_062875948.1">
    <property type="nucleotide sequence ID" value="XM_063019878.1"/>
</dbReference>
<dbReference type="Pfam" id="PF00400">
    <property type="entry name" value="WD40"/>
    <property type="match status" value="2"/>
</dbReference>
<dbReference type="PROSITE" id="PS50082">
    <property type="entry name" value="WD_REPEATS_2"/>
    <property type="match status" value="2"/>
</dbReference>
<dbReference type="InterPro" id="IPR036322">
    <property type="entry name" value="WD40_repeat_dom_sf"/>
</dbReference>
<evidence type="ECO:0000313" key="8">
    <source>
        <dbReference type="EMBL" id="WPK23562.1"/>
    </source>
</evidence>
<dbReference type="AlphaFoldDB" id="A0AAX4H6D8"/>
<comment type="subcellular location">
    <subcellularLocation>
        <location evidence="1">Nucleus</location>
    </subcellularLocation>
</comment>
<keyword evidence="3" id="KW-0677">Repeat</keyword>
<evidence type="ECO:0000256" key="6">
    <source>
        <dbReference type="PROSITE-ProRule" id="PRU00221"/>
    </source>
</evidence>
<evidence type="ECO:0000313" key="9">
    <source>
        <dbReference type="Proteomes" id="UP001338582"/>
    </source>
</evidence>
<dbReference type="PANTHER" id="PTHR22850">
    <property type="entry name" value="WD40 REPEAT FAMILY"/>
    <property type="match status" value="1"/>
</dbReference>
<gene>
    <name evidence="8" type="ORF">PUMCH_000803</name>
</gene>
<dbReference type="GO" id="GO:0006325">
    <property type="term" value="P:chromatin organization"/>
    <property type="evidence" value="ECO:0007669"/>
    <property type="project" value="UniProtKB-KW"/>
</dbReference>
<accession>A0AAX4H6D8</accession>
<feature type="repeat" description="WD" evidence="6">
    <location>
        <begin position="279"/>
        <end position="314"/>
    </location>
</feature>
<dbReference type="KEGG" id="asau:88171871"/>
<dbReference type="InterPro" id="IPR001680">
    <property type="entry name" value="WD40_rpt"/>
</dbReference>
<keyword evidence="5" id="KW-0539">Nucleus</keyword>
<dbReference type="InterPro" id="IPR022052">
    <property type="entry name" value="Histone-bd_RBBP4-like_N"/>
</dbReference>
<keyword evidence="2 6" id="KW-0853">WD repeat</keyword>
<proteinExistence type="predicted"/>
<protein>
    <recommendedName>
        <fullName evidence="7">Histone-binding protein RBBP4-like N-terminal domain-containing protein</fullName>
    </recommendedName>
</protein>
<feature type="domain" description="Histone-binding protein RBBP4-like N-terminal" evidence="7">
    <location>
        <begin position="12"/>
        <end position="78"/>
    </location>
</feature>
<dbReference type="Pfam" id="PF12265">
    <property type="entry name" value="CAF1C_H4-bd"/>
    <property type="match status" value="1"/>
</dbReference>
<feature type="repeat" description="WD" evidence="6">
    <location>
        <begin position="336"/>
        <end position="371"/>
    </location>
</feature>
<dbReference type="Gene3D" id="2.130.10.10">
    <property type="entry name" value="YVTN repeat-like/Quinoprotein amine dehydrogenase"/>
    <property type="match status" value="1"/>
</dbReference>
<keyword evidence="9" id="KW-1185">Reference proteome</keyword>
<evidence type="ECO:0000259" key="7">
    <source>
        <dbReference type="Pfam" id="PF12265"/>
    </source>
</evidence>
<organism evidence="8 9">
    <name type="scientific">Australozyma saopauloensis</name>
    <dbReference type="NCBI Taxonomy" id="291208"/>
    <lineage>
        <taxon>Eukaryota</taxon>
        <taxon>Fungi</taxon>
        <taxon>Dikarya</taxon>
        <taxon>Ascomycota</taxon>
        <taxon>Saccharomycotina</taxon>
        <taxon>Pichiomycetes</taxon>
        <taxon>Metschnikowiaceae</taxon>
        <taxon>Australozyma</taxon>
    </lineage>
</organism>
<evidence type="ECO:0000256" key="5">
    <source>
        <dbReference type="ARBA" id="ARBA00023242"/>
    </source>
</evidence>
<sequence length="388" mass="42702">MASDESELNIKEEYQLWRKNCKYMYEYVSETALTWPSLTVQWLPTCTVDEVVNAKLLLGTHTSGNDQEYLKLAATKLPIAEETAAQTEDVPKTKVSSIIKIAKKYEVDSEINRARYMPQDADVVAALLNSGKVDLFNLSSGSKYSTFDTGMESSYCLSWNPQQQGHLLSSGAENKLSIRDINKESAVLGETSSHGDIVNDVSWHAFDANVFASATEDDKMMLFDARTPTQAVSSYHSVGSSGLNTLAFSPFSHNLVALGGSNSNINLVDLRTNKLLHTMMGHGDAITCMDFSPHLDGVLASGSQDRRVFIWDLSRIGEEQAQEDAEDGSPEIFMMHAGHTGAINDLSWCPFADWTLATVADDNIVHLWQVSKSLTEGELKVGEDVVLE</sequence>
<dbReference type="InterPro" id="IPR015943">
    <property type="entry name" value="WD40/YVTN_repeat-like_dom_sf"/>
</dbReference>
<dbReference type="Proteomes" id="UP001338582">
    <property type="component" value="Chromosome 1"/>
</dbReference>
<dbReference type="GO" id="GO:0005634">
    <property type="term" value="C:nucleus"/>
    <property type="evidence" value="ECO:0007669"/>
    <property type="project" value="UniProtKB-SubCell"/>
</dbReference>
<dbReference type="InterPro" id="IPR050459">
    <property type="entry name" value="WD_repeat_RBAP46/RBAP48/MSI1"/>
</dbReference>
<dbReference type="SMART" id="SM00320">
    <property type="entry name" value="WD40"/>
    <property type="match status" value="5"/>
</dbReference>
<dbReference type="GeneID" id="88171871"/>
<evidence type="ECO:0000256" key="4">
    <source>
        <dbReference type="ARBA" id="ARBA00022853"/>
    </source>
</evidence>
<dbReference type="EMBL" id="CP138894">
    <property type="protein sequence ID" value="WPK23562.1"/>
    <property type="molecule type" value="Genomic_DNA"/>
</dbReference>
<dbReference type="PROSITE" id="PS50294">
    <property type="entry name" value="WD_REPEATS_REGION"/>
    <property type="match status" value="1"/>
</dbReference>
<evidence type="ECO:0000256" key="3">
    <source>
        <dbReference type="ARBA" id="ARBA00022737"/>
    </source>
</evidence>
<dbReference type="SUPFAM" id="SSF50978">
    <property type="entry name" value="WD40 repeat-like"/>
    <property type="match status" value="1"/>
</dbReference>
<keyword evidence="4" id="KW-0156">Chromatin regulator</keyword>
<dbReference type="InterPro" id="IPR019775">
    <property type="entry name" value="WD40_repeat_CS"/>
</dbReference>
<evidence type="ECO:0000256" key="2">
    <source>
        <dbReference type="ARBA" id="ARBA00022574"/>
    </source>
</evidence>
<dbReference type="PROSITE" id="PS00678">
    <property type="entry name" value="WD_REPEATS_1"/>
    <property type="match status" value="1"/>
</dbReference>
<name>A0AAX4H6D8_9ASCO</name>
<evidence type="ECO:0000256" key="1">
    <source>
        <dbReference type="ARBA" id="ARBA00004123"/>
    </source>
</evidence>
<reference evidence="8 9" key="1">
    <citation type="submission" date="2023-10" db="EMBL/GenBank/DDBJ databases">
        <title>Draft Genome Sequence of Candida saopaulonensis from a very Premature Infant with Sepsis.</title>
        <authorList>
            <person name="Ning Y."/>
            <person name="Dai R."/>
            <person name="Xiao M."/>
            <person name="Xu Y."/>
            <person name="Yan Q."/>
            <person name="Zhang L."/>
        </authorList>
    </citation>
    <scope>NUCLEOTIDE SEQUENCE [LARGE SCALE GENOMIC DNA]</scope>
    <source>
        <strain evidence="8 9">19XY460</strain>
    </source>
</reference>